<accession>A0A4C1XNH4</accession>
<dbReference type="Proteomes" id="UP000299102">
    <property type="component" value="Unassembled WGS sequence"/>
</dbReference>
<gene>
    <name evidence="1" type="ORF">EVAR_40375_1</name>
</gene>
<comment type="caution">
    <text evidence="1">The sequence shown here is derived from an EMBL/GenBank/DDBJ whole genome shotgun (WGS) entry which is preliminary data.</text>
</comment>
<name>A0A4C1XNH4_EUMVA</name>
<dbReference type="EMBL" id="BGZK01000879">
    <property type="protein sequence ID" value="GBP63775.1"/>
    <property type="molecule type" value="Genomic_DNA"/>
</dbReference>
<organism evidence="1 2">
    <name type="scientific">Eumeta variegata</name>
    <name type="common">Bagworm moth</name>
    <name type="synonym">Eumeta japonica</name>
    <dbReference type="NCBI Taxonomy" id="151549"/>
    <lineage>
        <taxon>Eukaryota</taxon>
        <taxon>Metazoa</taxon>
        <taxon>Ecdysozoa</taxon>
        <taxon>Arthropoda</taxon>
        <taxon>Hexapoda</taxon>
        <taxon>Insecta</taxon>
        <taxon>Pterygota</taxon>
        <taxon>Neoptera</taxon>
        <taxon>Endopterygota</taxon>
        <taxon>Lepidoptera</taxon>
        <taxon>Glossata</taxon>
        <taxon>Ditrysia</taxon>
        <taxon>Tineoidea</taxon>
        <taxon>Psychidae</taxon>
        <taxon>Oiketicinae</taxon>
        <taxon>Eumeta</taxon>
    </lineage>
</organism>
<evidence type="ECO:0000313" key="2">
    <source>
        <dbReference type="Proteomes" id="UP000299102"/>
    </source>
</evidence>
<proteinExistence type="predicted"/>
<protein>
    <submittedName>
        <fullName evidence="1">Uncharacterized protein</fullName>
    </submittedName>
</protein>
<evidence type="ECO:0000313" key="1">
    <source>
        <dbReference type="EMBL" id="GBP63775.1"/>
    </source>
</evidence>
<reference evidence="1 2" key="1">
    <citation type="journal article" date="2019" name="Commun. Biol.">
        <title>The bagworm genome reveals a unique fibroin gene that provides high tensile strength.</title>
        <authorList>
            <person name="Kono N."/>
            <person name="Nakamura H."/>
            <person name="Ohtoshi R."/>
            <person name="Tomita M."/>
            <person name="Numata K."/>
            <person name="Arakawa K."/>
        </authorList>
    </citation>
    <scope>NUCLEOTIDE SEQUENCE [LARGE SCALE GENOMIC DNA]</scope>
</reference>
<sequence length="91" mass="10018">MTQCQGPVVTRTSPAVTYEGHSQSLAAARLRPCFHPLLTTTRIGPVVERGEAEAGGPTAFRLRPDYLAANYFGRVYDTRGVQLEEVNLRVE</sequence>
<keyword evidence="2" id="KW-1185">Reference proteome</keyword>
<dbReference type="AlphaFoldDB" id="A0A4C1XNH4"/>